<dbReference type="InterPro" id="IPR050206">
    <property type="entry name" value="FtsK/SpoIIIE/SftA"/>
</dbReference>
<evidence type="ECO:0000256" key="3">
    <source>
        <dbReference type="ARBA" id="ARBA00022840"/>
    </source>
</evidence>
<evidence type="ECO:0000259" key="8">
    <source>
        <dbReference type="PROSITE" id="PS50006"/>
    </source>
</evidence>
<feature type="region of interest" description="Disordered" evidence="6">
    <location>
        <begin position="46"/>
        <end position="66"/>
    </location>
</feature>
<proteinExistence type="predicted"/>
<dbReference type="PROSITE" id="PS50901">
    <property type="entry name" value="FTSK"/>
    <property type="match status" value="2"/>
</dbReference>
<evidence type="ECO:0000256" key="1">
    <source>
        <dbReference type="ARBA" id="ARBA00022553"/>
    </source>
</evidence>
<dbReference type="EMBL" id="JBHUFL010000010">
    <property type="protein sequence ID" value="MFD1836597.1"/>
    <property type="molecule type" value="Genomic_DNA"/>
</dbReference>
<dbReference type="Gene3D" id="3.40.50.300">
    <property type="entry name" value="P-loop containing nucleotide triphosphate hydrolases"/>
    <property type="match status" value="4"/>
</dbReference>
<keyword evidence="2 4" id="KW-0547">Nucleotide-binding</keyword>
<dbReference type="InterPro" id="IPR003593">
    <property type="entry name" value="AAA+_ATPase"/>
</dbReference>
<gene>
    <name evidence="10" type="ORF">ACFSDA_16170</name>
</gene>
<name>A0ABW4Q295_9MICO</name>
<evidence type="ECO:0000256" key="2">
    <source>
        <dbReference type="ARBA" id="ARBA00022741"/>
    </source>
</evidence>
<evidence type="ECO:0000313" key="10">
    <source>
        <dbReference type="EMBL" id="MFD1836597.1"/>
    </source>
</evidence>
<dbReference type="RefSeq" id="WP_343906586.1">
    <property type="nucleotide sequence ID" value="NZ_BAAAIS010000012.1"/>
</dbReference>
<dbReference type="InterPro" id="IPR000253">
    <property type="entry name" value="FHA_dom"/>
</dbReference>
<keyword evidence="3 4" id="KW-0067">ATP-binding</keyword>
<keyword evidence="7" id="KW-0472">Membrane</keyword>
<dbReference type="SMART" id="SM00382">
    <property type="entry name" value="AAA"/>
    <property type="match status" value="3"/>
</dbReference>
<dbReference type="SUPFAM" id="SSF49879">
    <property type="entry name" value="SMAD/FHA domain"/>
    <property type="match status" value="1"/>
</dbReference>
<dbReference type="PANTHER" id="PTHR22683:SF1">
    <property type="entry name" value="TYPE VII SECRETION SYSTEM PROTEIN ESSC"/>
    <property type="match status" value="1"/>
</dbReference>
<keyword evidence="1" id="KW-0597">Phosphoprotein</keyword>
<protein>
    <submittedName>
        <fullName evidence="10">FtsK/SpoIIIE domain-containing protein</fullName>
    </submittedName>
</protein>
<dbReference type="CDD" id="cd01127">
    <property type="entry name" value="TrwB_TraG_TraD_VirD4"/>
    <property type="match status" value="1"/>
</dbReference>
<dbReference type="PROSITE" id="PS50006">
    <property type="entry name" value="FHA_DOMAIN"/>
    <property type="match status" value="1"/>
</dbReference>
<feature type="coiled-coil region" evidence="5">
    <location>
        <begin position="290"/>
        <end position="317"/>
    </location>
</feature>
<feature type="domain" description="FtsK" evidence="9">
    <location>
        <begin position="686"/>
        <end position="874"/>
    </location>
</feature>
<feature type="region of interest" description="Disordered" evidence="6">
    <location>
        <begin position="497"/>
        <end position="516"/>
    </location>
</feature>
<evidence type="ECO:0000256" key="5">
    <source>
        <dbReference type="SAM" id="Coils"/>
    </source>
</evidence>
<evidence type="ECO:0000256" key="7">
    <source>
        <dbReference type="SAM" id="Phobius"/>
    </source>
</evidence>
<dbReference type="InterPro" id="IPR032030">
    <property type="entry name" value="YscD_cytoplasmic_dom"/>
</dbReference>
<evidence type="ECO:0000256" key="6">
    <source>
        <dbReference type="SAM" id="MobiDB-lite"/>
    </source>
</evidence>
<dbReference type="PANTHER" id="PTHR22683">
    <property type="entry name" value="SPORULATION PROTEIN RELATED"/>
    <property type="match status" value="1"/>
</dbReference>
<feature type="transmembrane region" description="Helical" evidence="7">
    <location>
        <begin position="242"/>
        <end position="260"/>
    </location>
</feature>
<dbReference type="InterPro" id="IPR027417">
    <property type="entry name" value="P-loop_NTPase"/>
</dbReference>
<organism evidence="10 11">
    <name type="scientific">Brachybacterium rhamnosum</name>
    <dbReference type="NCBI Taxonomy" id="173361"/>
    <lineage>
        <taxon>Bacteria</taxon>
        <taxon>Bacillati</taxon>
        <taxon>Actinomycetota</taxon>
        <taxon>Actinomycetes</taxon>
        <taxon>Micrococcales</taxon>
        <taxon>Dermabacteraceae</taxon>
        <taxon>Brachybacterium</taxon>
    </lineage>
</organism>
<dbReference type="InterPro" id="IPR002543">
    <property type="entry name" value="FtsK_dom"/>
</dbReference>
<dbReference type="Proteomes" id="UP001597280">
    <property type="component" value="Unassembled WGS sequence"/>
</dbReference>
<evidence type="ECO:0000256" key="4">
    <source>
        <dbReference type="PROSITE-ProRule" id="PRU00289"/>
    </source>
</evidence>
<dbReference type="InterPro" id="IPR008984">
    <property type="entry name" value="SMAD_FHA_dom_sf"/>
</dbReference>
<keyword evidence="7" id="KW-1133">Transmembrane helix</keyword>
<dbReference type="Gene3D" id="2.60.200.20">
    <property type="match status" value="1"/>
</dbReference>
<feature type="transmembrane region" description="Helical" evidence="7">
    <location>
        <begin position="266"/>
        <end position="283"/>
    </location>
</feature>
<comment type="caution">
    <text evidence="10">The sequence shown here is derived from an EMBL/GenBank/DDBJ whole genome shotgun (WGS) entry which is preliminary data.</text>
</comment>
<sequence>MRIKLTLRRPEDRLTDLEVTADATASVADVANALYLADPLRDEVEPPDGLTLQVQDPGAGPGASGVRSLDRGADLIQAGLRSGSVVSIARSSEDFETRAESRGAAVALLRVLSGPEAGREFPLPSGSSVVGREGDLDIRIADPMLSKRHARINVSDTIEVVDLHSSNGVVIGGEQVQRAVIGPADTVLIGGTTFSVITLHRLGGAAPSSPVVEFNRSPRVVPRFPYRPLKAPTPPKEPAPQYFPIFMMFAPVFMGAFMFSLTRSPFSLMFVVMMPLMATAGYLNRKWQQKKQLERQIENFEEGLASLKRRVTAAQDLERAVRLVETPSAADTVDAAFRLGRLLWTHRTEHNAFGTVRLGLGVAESRVGIEMPGENDAIPKYYDMLDDMHEKYRLIAGVPIVADLRSAGSIGVAGGGQEADGVARGLVTQLFALHSPADLAIAAITSRTSRDRWQWLKWLPHTSSPHSPLPGDHLADSPGRGTALLSRIEELIEQRGQGAPAQLRTPLTPDVTKEPPIPPEPVAPLLLVVIEDDAPVDRARLVRLAEKGPDVGVHVLWSAANVAALPAACRTFVSVDEAVEGASAGHVRLGERYYPVTVETVAVDVAAGVARHLSPVVDAGVPVDDDSDLPRAISYLKLGGMALAEDPGHIIERWKENNSLTPRDGSEPVRRKHDANLRGLIGHNGQDAFHLDLRTNGPHALVGGTTGAGKSEFLQAWVMGMATAHSPDRVTFLFVDYKGGAAFADCITLPHAVGLVTDLSPHLVRRALTSLRAELHHREHLLNRKKAKDLVSLERTGDPETPPSLIIIVDEFAALAKEIPEFVDGVVDVAARGRSLGLHLILATQRPAGVIKDNLRANTNLRIALRMADEADSQDILGDKMAAHFDPGIPGRAAAKTGPGRIATFQTGYAGGWTTEEPERARIDIVERDFGTGEAWDIPAPPVKEVKDPGPNDISRMVHTIIGAAEQAGVPAPRKPWLSELADAYDLSRLPTRRSDEELLLGVMDVPEQQAQPTISYFPDRDGNMAIYGTGGSGKSTTLRTLAISAASTVRGGPVHVYGLDFGASGLSMLEELPHVGSIVPGDDEERVIRLLRTLRGLVDERARDFARFRAGSISEYRALAGKPEEPRILLLVDGMAAFREAYDYSNLTKWFTTFVQIATDGRQVGVHVIVTGDRPNAIPTSLGSSIQRRLIHRMTGVDDYAGFGEPKDVLDGSSPPGRAILEGHEVQVAVHGGDANVAIQSREVTKLARAMRRAGVPEAPAVERLPERVELSSLRPVVGGRPVLGVGDETLAEVTFEPRGAFMVTGPMGSGRTTAMLTIATGLKALEQPMRLVRFSARRTPLTGLDVWDVEASDPETVKELAAQLRGTVESGSVGEGRLALFIDGVTDFTGTGVENDLDKLIRASTREAQFVVGENESASWSQAYVLAQPFKSGRRGLLLQPGEMEGDSLLGTSLGRIRRADFPTGRGFLVAGGRATKLQVAQRTID</sequence>
<evidence type="ECO:0000313" key="11">
    <source>
        <dbReference type="Proteomes" id="UP001597280"/>
    </source>
</evidence>
<reference evidence="11" key="1">
    <citation type="journal article" date="2019" name="Int. J. Syst. Evol. Microbiol.">
        <title>The Global Catalogue of Microorganisms (GCM) 10K type strain sequencing project: providing services to taxonomists for standard genome sequencing and annotation.</title>
        <authorList>
            <consortium name="The Broad Institute Genomics Platform"/>
            <consortium name="The Broad Institute Genome Sequencing Center for Infectious Disease"/>
            <person name="Wu L."/>
            <person name="Ma J."/>
        </authorList>
    </citation>
    <scope>NUCLEOTIDE SEQUENCE [LARGE SCALE GENOMIC DNA]</scope>
    <source>
        <strain evidence="11">JCM 11650</strain>
    </source>
</reference>
<keyword evidence="5" id="KW-0175">Coiled coil</keyword>
<feature type="binding site" evidence="4">
    <location>
        <begin position="704"/>
        <end position="711"/>
    </location>
    <ligand>
        <name>ATP</name>
        <dbReference type="ChEBI" id="CHEBI:30616"/>
    </ligand>
</feature>
<dbReference type="Pfam" id="PF16697">
    <property type="entry name" value="Yop-YscD_cpl"/>
    <property type="match status" value="1"/>
</dbReference>
<dbReference type="Pfam" id="PF01580">
    <property type="entry name" value="FtsK_SpoIIIE"/>
    <property type="match status" value="2"/>
</dbReference>
<feature type="domain" description="FHA" evidence="8">
    <location>
        <begin position="128"/>
        <end position="176"/>
    </location>
</feature>
<feature type="binding site" evidence="4">
    <location>
        <begin position="1029"/>
        <end position="1036"/>
    </location>
    <ligand>
        <name>ATP</name>
        <dbReference type="ChEBI" id="CHEBI:30616"/>
    </ligand>
</feature>
<evidence type="ECO:0000259" key="9">
    <source>
        <dbReference type="PROSITE" id="PS50901"/>
    </source>
</evidence>
<dbReference type="CDD" id="cd00060">
    <property type="entry name" value="FHA"/>
    <property type="match status" value="1"/>
</dbReference>
<keyword evidence="11" id="KW-1185">Reference proteome</keyword>
<dbReference type="SUPFAM" id="SSF52540">
    <property type="entry name" value="P-loop containing nucleoside triphosphate hydrolases"/>
    <property type="match status" value="3"/>
</dbReference>
<accession>A0ABW4Q295</accession>
<keyword evidence="7" id="KW-0812">Transmembrane</keyword>
<feature type="domain" description="FtsK" evidence="9">
    <location>
        <begin position="1011"/>
        <end position="1202"/>
    </location>
</feature>